<dbReference type="PRINTS" id="PR00080">
    <property type="entry name" value="SDRFAMILY"/>
</dbReference>
<protein>
    <submittedName>
        <fullName evidence="3">SDR family oxidoreductase</fullName>
    </submittedName>
</protein>
<reference evidence="3" key="1">
    <citation type="submission" date="2019-09" db="EMBL/GenBank/DDBJ databases">
        <title>Characterisation of the sponge microbiome using genome-centric metagenomics.</title>
        <authorList>
            <person name="Engelberts J.P."/>
            <person name="Robbins S.J."/>
            <person name="De Goeij J.M."/>
            <person name="Aranda M."/>
            <person name="Bell S.C."/>
            <person name="Webster N.S."/>
        </authorList>
    </citation>
    <scope>NUCLEOTIDE SEQUENCE</scope>
    <source>
        <strain evidence="3">SB0664_bin_27</strain>
    </source>
</reference>
<dbReference type="AlphaFoldDB" id="A0A6B0YM42"/>
<proteinExistence type="inferred from homology"/>
<comment type="caution">
    <text evidence="3">The sequence shown here is derived from an EMBL/GenBank/DDBJ whole genome shotgun (WGS) entry which is preliminary data.</text>
</comment>
<evidence type="ECO:0000313" key="3">
    <source>
        <dbReference type="EMBL" id="MXY92106.1"/>
    </source>
</evidence>
<organism evidence="3">
    <name type="scientific">Caldilineaceae bacterium SB0664_bin_27</name>
    <dbReference type="NCBI Taxonomy" id="2605260"/>
    <lineage>
        <taxon>Bacteria</taxon>
        <taxon>Bacillati</taxon>
        <taxon>Chloroflexota</taxon>
        <taxon>Caldilineae</taxon>
        <taxon>Caldilineales</taxon>
        <taxon>Caldilineaceae</taxon>
    </lineage>
</organism>
<dbReference type="PANTHER" id="PTHR43639">
    <property type="entry name" value="OXIDOREDUCTASE, SHORT-CHAIN DEHYDROGENASE/REDUCTASE FAMILY (AFU_ORTHOLOGUE AFUA_5G02870)"/>
    <property type="match status" value="1"/>
</dbReference>
<name>A0A6B0YM42_9CHLR</name>
<evidence type="ECO:0000256" key="1">
    <source>
        <dbReference type="ARBA" id="ARBA00006484"/>
    </source>
</evidence>
<accession>A0A6B0YM42</accession>
<dbReference type="SUPFAM" id="SSF51735">
    <property type="entry name" value="NAD(P)-binding Rossmann-fold domains"/>
    <property type="match status" value="1"/>
</dbReference>
<comment type="similarity">
    <text evidence="1">Belongs to the short-chain dehydrogenases/reductases (SDR) family.</text>
</comment>
<dbReference type="EMBL" id="VXRG01000015">
    <property type="protein sequence ID" value="MXY92106.1"/>
    <property type="molecule type" value="Genomic_DNA"/>
</dbReference>
<sequence length="267" mass="28516">MRRFEGKTALVTGASLGIGRGIALCLAEEGANVVVNYRTSEAEAKSAAEEIRRMGSEALVWQADVSDRDAIAAMIQGGVEHFGRIDVAVANAAVSIRESVVEAKWENVMRTFEVTQFGVFHTCQLAAQQMLKQPLTGRSRGKIVIISSVHEEIAFPSSGAYNMSKAAINHLGRTMAAELAGDRINVNVINPGWIDTPGERSFYSEEEIAEGGKRIPWGRIGVPEDIGKAAAYLASDDADYATGSILRVDGGFVHGLVLPEPAEGSGQ</sequence>
<dbReference type="GO" id="GO:0016491">
    <property type="term" value="F:oxidoreductase activity"/>
    <property type="evidence" value="ECO:0007669"/>
    <property type="project" value="UniProtKB-KW"/>
</dbReference>
<gene>
    <name evidence="3" type="ORF">F4Y42_01510</name>
</gene>
<dbReference type="NCBIfam" id="NF005559">
    <property type="entry name" value="PRK07231.1"/>
    <property type="match status" value="1"/>
</dbReference>
<dbReference type="FunFam" id="3.40.50.720:FF:000084">
    <property type="entry name" value="Short-chain dehydrogenase reductase"/>
    <property type="match status" value="1"/>
</dbReference>
<dbReference type="PROSITE" id="PS00061">
    <property type="entry name" value="ADH_SHORT"/>
    <property type="match status" value="1"/>
</dbReference>
<dbReference type="PANTHER" id="PTHR43639:SF1">
    <property type="entry name" value="SHORT-CHAIN DEHYDROGENASE_REDUCTASE FAMILY PROTEIN"/>
    <property type="match status" value="1"/>
</dbReference>
<evidence type="ECO:0000256" key="2">
    <source>
        <dbReference type="ARBA" id="ARBA00023002"/>
    </source>
</evidence>
<dbReference type="PRINTS" id="PR00081">
    <property type="entry name" value="GDHRDH"/>
</dbReference>
<dbReference type="InterPro" id="IPR002347">
    <property type="entry name" value="SDR_fam"/>
</dbReference>
<dbReference type="InterPro" id="IPR020904">
    <property type="entry name" value="Sc_DH/Rdtase_CS"/>
</dbReference>
<dbReference type="Pfam" id="PF13561">
    <property type="entry name" value="adh_short_C2"/>
    <property type="match status" value="1"/>
</dbReference>
<keyword evidence="2" id="KW-0560">Oxidoreductase</keyword>
<dbReference type="InterPro" id="IPR036291">
    <property type="entry name" value="NAD(P)-bd_dom_sf"/>
</dbReference>
<dbReference type="Gene3D" id="3.40.50.720">
    <property type="entry name" value="NAD(P)-binding Rossmann-like Domain"/>
    <property type="match status" value="1"/>
</dbReference>
<dbReference type="CDD" id="cd05233">
    <property type="entry name" value="SDR_c"/>
    <property type="match status" value="1"/>
</dbReference>